<sequence length="337" mass="37900">MKLDPSLRSLVLRATSAIDVGDASLIQSLWSGYGKILRVPLTFDVVDPTNPASVIVKHVSPPCEQQDSPGNSHPRGWNTDRSHQRKVRSYEVEATWYREFSDRCDPTCRVPAGLLVESIEGNWGFVLEDLDASGFASRKSHLDRDGVFVVLAWLANFHATFLGEPLSGLWPVGTYWHLATRHDEYQVMQPGKLKEAAAAIDDRLNACRFQTAVHGDAKVANFCFSVDGTRTAAVDFQYVGRGCGMKDVAYFLSSCVSEVECERNESVYLDFYFQALRQSLASRNSTIDGDALEAEWRAMYPFAWADFTRFLLGWCPGHHKLNRYSRRITEQVLAECI</sequence>
<dbReference type="Pfam" id="PF02958">
    <property type="entry name" value="EcKL"/>
    <property type="match status" value="1"/>
</dbReference>
<dbReference type="SMART" id="SM00587">
    <property type="entry name" value="CHK"/>
    <property type="match status" value="1"/>
</dbReference>
<feature type="domain" description="CHK kinase-like" evidence="2">
    <location>
        <begin position="125"/>
        <end position="282"/>
    </location>
</feature>
<dbReference type="InterPro" id="IPR015897">
    <property type="entry name" value="CHK_kinase-like"/>
</dbReference>
<accession>M5RDQ5</accession>
<protein>
    <submittedName>
        <fullName evidence="3">Protein containing DUF227</fullName>
    </submittedName>
</protein>
<comment type="caution">
    <text evidence="3">The sequence shown here is derived from an EMBL/GenBank/DDBJ whole genome shotgun (WGS) entry which is preliminary data.</text>
</comment>
<name>M5RDQ5_9BACT</name>
<keyword evidence="4" id="KW-1185">Reference proteome</keyword>
<dbReference type="SUPFAM" id="SSF56112">
    <property type="entry name" value="Protein kinase-like (PK-like)"/>
    <property type="match status" value="1"/>
</dbReference>
<proteinExistence type="predicted"/>
<reference evidence="3 4" key="1">
    <citation type="journal article" date="2013" name="Mar. Genomics">
        <title>Expression of sulfatases in Rhodopirellula baltica and the diversity of sulfatases in the genus Rhodopirellula.</title>
        <authorList>
            <person name="Wegner C.E."/>
            <person name="Richter-Heitmann T."/>
            <person name="Klindworth A."/>
            <person name="Klockow C."/>
            <person name="Richter M."/>
            <person name="Achstetter T."/>
            <person name="Glockner F.O."/>
            <person name="Harder J."/>
        </authorList>
    </citation>
    <scope>NUCLEOTIDE SEQUENCE [LARGE SCALE GENOMIC DNA]</scope>
    <source>
        <strain evidence="3 4">SM1</strain>
    </source>
</reference>
<dbReference type="OrthoDB" id="9769860at2"/>
<dbReference type="Gene3D" id="3.90.1200.10">
    <property type="match status" value="1"/>
</dbReference>
<dbReference type="InterPro" id="IPR011009">
    <property type="entry name" value="Kinase-like_dom_sf"/>
</dbReference>
<evidence type="ECO:0000256" key="1">
    <source>
        <dbReference type="SAM" id="MobiDB-lite"/>
    </source>
</evidence>
<evidence type="ECO:0000313" key="4">
    <source>
        <dbReference type="Proteomes" id="UP000011991"/>
    </source>
</evidence>
<dbReference type="Proteomes" id="UP000011991">
    <property type="component" value="Unassembled WGS sequence"/>
</dbReference>
<organism evidence="3 4">
    <name type="scientific">Rhodopirellula maiorica SM1</name>
    <dbReference type="NCBI Taxonomy" id="1265738"/>
    <lineage>
        <taxon>Bacteria</taxon>
        <taxon>Pseudomonadati</taxon>
        <taxon>Planctomycetota</taxon>
        <taxon>Planctomycetia</taxon>
        <taxon>Pirellulales</taxon>
        <taxon>Pirellulaceae</taxon>
        <taxon>Novipirellula</taxon>
    </lineage>
</organism>
<dbReference type="PANTHER" id="PTHR11012:SF30">
    <property type="entry name" value="PROTEIN KINASE-LIKE DOMAIN-CONTAINING"/>
    <property type="match status" value="1"/>
</dbReference>
<evidence type="ECO:0000313" key="3">
    <source>
        <dbReference type="EMBL" id="EMI17608.1"/>
    </source>
</evidence>
<dbReference type="InterPro" id="IPR004119">
    <property type="entry name" value="EcKL"/>
</dbReference>
<dbReference type="PATRIC" id="fig|1265738.3.peg.5492"/>
<evidence type="ECO:0000259" key="2">
    <source>
        <dbReference type="SMART" id="SM00587"/>
    </source>
</evidence>
<dbReference type="AlphaFoldDB" id="M5RDQ5"/>
<gene>
    <name evidence="3" type="ORF">RMSM_05486</name>
</gene>
<feature type="region of interest" description="Disordered" evidence="1">
    <location>
        <begin position="60"/>
        <end position="82"/>
    </location>
</feature>
<dbReference type="EMBL" id="ANOG01000777">
    <property type="protein sequence ID" value="EMI17608.1"/>
    <property type="molecule type" value="Genomic_DNA"/>
</dbReference>
<dbReference type="PANTHER" id="PTHR11012">
    <property type="entry name" value="PROTEIN KINASE-LIKE DOMAIN-CONTAINING"/>
    <property type="match status" value="1"/>
</dbReference>